<proteinExistence type="predicted"/>
<dbReference type="RefSeq" id="WP_121433696.1">
    <property type="nucleotide sequence ID" value="NZ_RBWU01000002.1"/>
</dbReference>
<keyword evidence="1" id="KW-0732">Signal</keyword>
<dbReference type="OrthoDB" id="3481796at2"/>
<gene>
    <name evidence="2" type="ORF">BZB76_1679</name>
</gene>
<feature type="signal peptide" evidence="1">
    <location>
        <begin position="1"/>
        <end position="25"/>
    </location>
</feature>
<accession>A0A495QS46</accession>
<name>A0A495QS46_9ACTN</name>
<evidence type="ECO:0000313" key="3">
    <source>
        <dbReference type="Proteomes" id="UP000274601"/>
    </source>
</evidence>
<dbReference type="EMBL" id="RBWU01000002">
    <property type="protein sequence ID" value="RKS76325.1"/>
    <property type="molecule type" value="Genomic_DNA"/>
</dbReference>
<evidence type="ECO:0000256" key="1">
    <source>
        <dbReference type="SAM" id="SignalP"/>
    </source>
</evidence>
<organism evidence="2 3">
    <name type="scientific">Actinomadura pelletieri DSM 43383</name>
    <dbReference type="NCBI Taxonomy" id="1120940"/>
    <lineage>
        <taxon>Bacteria</taxon>
        <taxon>Bacillati</taxon>
        <taxon>Actinomycetota</taxon>
        <taxon>Actinomycetes</taxon>
        <taxon>Streptosporangiales</taxon>
        <taxon>Thermomonosporaceae</taxon>
        <taxon>Actinomadura</taxon>
    </lineage>
</organism>
<evidence type="ECO:0000313" key="2">
    <source>
        <dbReference type="EMBL" id="RKS76325.1"/>
    </source>
</evidence>
<protein>
    <submittedName>
        <fullName evidence="2">Uncharacterized protein</fullName>
    </submittedName>
</protein>
<sequence>MSRPLKVLVGVLVATAALPSTSALATDAYAAQGGRVLAQGWAPAGGKAGMAGVRDTYKKNWVKNEYNRAGTGKRKYTLWNKRGKGKTTYTKNGRKVTKIHVCEDRDKAPDICSKWTPVK</sequence>
<feature type="chain" id="PRO_5019784586" evidence="1">
    <location>
        <begin position="26"/>
        <end position="119"/>
    </location>
</feature>
<dbReference type="AlphaFoldDB" id="A0A495QS46"/>
<reference evidence="2 3" key="1">
    <citation type="submission" date="2018-10" db="EMBL/GenBank/DDBJ databases">
        <title>Genomic Encyclopedia of Archaeal and Bacterial Type Strains, Phase II (KMG-II): from individual species to whole genera.</title>
        <authorList>
            <person name="Goeker M."/>
        </authorList>
    </citation>
    <scope>NUCLEOTIDE SEQUENCE [LARGE SCALE GENOMIC DNA]</scope>
    <source>
        <strain evidence="2 3">DSM 43383</strain>
    </source>
</reference>
<keyword evidence="3" id="KW-1185">Reference proteome</keyword>
<dbReference type="Proteomes" id="UP000274601">
    <property type="component" value="Unassembled WGS sequence"/>
</dbReference>
<comment type="caution">
    <text evidence="2">The sequence shown here is derived from an EMBL/GenBank/DDBJ whole genome shotgun (WGS) entry which is preliminary data.</text>
</comment>